<evidence type="ECO:0000256" key="6">
    <source>
        <dbReference type="ARBA" id="ARBA00022723"/>
    </source>
</evidence>
<dbReference type="EMBL" id="JANEYG010000393">
    <property type="protein sequence ID" value="KAJ8909876.1"/>
    <property type="molecule type" value="Genomic_DNA"/>
</dbReference>
<evidence type="ECO:0000256" key="1">
    <source>
        <dbReference type="ARBA" id="ARBA00001971"/>
    </source>
</evidence>
<evidence type="ECO:0000256" key="8">
    <source>
        <dbReference type="ARBA" id="ARBA00022848"/>
    </source>
</evidence>
<dbReference type="GO" id="GO:0020037">
    <property type="term" value="F:heme binding"/>
    <property type="evidence" value="ECO:0007669"/>
    <property type="project" value="InterPro"/>
</dbReference>
<keyword evidence="7" id="KW-0256">Endoplasmic reticulum</keyword>
<dbReference type="PANTHER" id="PTHR24292">
    <property type="entry name" value="CYTOCHROME P450"/>
    <property type="match status" value="1"/>
</dbReference>
<evidence type="ECO:0000256" key="11">
    <source>
        <dbReference type="ARBA" id="ARBA00023033"/>
    </source>
</evidence>
<sequence length="131" mass="15081">MVKDVVNYREENNYTRNDLMQTLINMKNEKGTIVFVPVTGIHYDAEYWPDPTKFDPERFSQDNDKLNLGAFMAFGGGPKSCMGKSAVSYSRLANRKIFPGERMAWMIMKIAVISVLRRYRISVTDKFKTPA</sequence>
<feature type="non-terminal residue" evidence="14">
    <location>
        <position position="131"/>
    </location>
</feature>
<dbReference type="GO" id="GO:0016705">
    <property type="term" value="F:oxidoreductase activity, acting on paired donors, with incorporation or reduction of molecular oxygen"/>
    <property type="evidence" value="ECO:0007669"/>
    <property type="project" value="InterPro"/>
</dbReference>
<reference evidence="14 15" key="1">
    <citation type="journal article" date="2023" name="Insect Mol. Biol.">
        <title>Genome sequencing provides insights into the evolution of gene families encoding plant cell wall-degrading enzymes in longhorned beetles.</title>
        <authorList>
            <person name="Shin N.R."/>
            <person name="Okamura Y."/>
            <person name="Kirsch R."/>
            <person name="Pauchet Y."/>
        </authorList>
    </citation>
    <scope>NUCLEOTIDE SEQUENCE [LARGE SCALE GENOMIC DNA]</scope>
    <source>
        <strain evidence="14">EAD_L_NR</strain>
    </source>
</reference>
<dbReference type="AlphaFoldDB" id="A0AAV8V6T6"/>
<proteinExistence type="inferred from homology"/>
<keyword evidence="12" id="KW-0472">Membrane</keyword>
<evidence type="ECO:0000256" key="12">
    <source>
        <dbReference type="ARBA" id="ARBA00023136"/>
    </source>
</evidence>
<dbReference type="GO" id="GO:0004497">
    <property type="term" value="F:monooxygenase activity"/>
    <property type="evidence" value="ECO:0007669"/>
    <property type="project" value="UniProtKB-KW"/>
</dbReference>
<dbReference type="InterPro" id="IPR017972">
    <property type="entry name" value="Cyt_P450_CS"/>
</dbReference>
<dbReference type="GO" id="GO:0005506">
    <property type="term" value="F:iron ion binding"/>
    <property type="evidence" value="ECO:0007669"/>
    <property type="project" value="InterPro"/>
</dbReference>
<keyword evidence="5 13" id="KW-0349">Heme</keyword>
<name>A0AAV8V6T6_9CUCU</name>
<organism evidence="14 15">
    <name type="scientific">Exocentrus adspersus</name>
    <dbReference type="NCBI Taxonomy" id="1586481"/>
    <lineage>
        <taxon>Eukaryota</taxon>
        <taxon>Metazoa</taxon>
        <taxon>Ecdysozoa</taxon>
        <taxon>Arthropoda</taxon>
        <taxon>Hexapoda</taxon>
        <taxon>Insecta</taxon>
        <taxon>Pterygota</taxon>
        <taxon>Neoptera</taxon>
        <taxon>Endopterygota</taxon>
        <taxon>Coleoptera</taxon>
        <taxon>Polyphaga</taxon>
        <taxon>Cucujiformia</taxon>
        <taxon>Chrysomeloidea</taxon>
        <taxon>Cerambycidae</taxon>
        <taxon>Lamiinae</taxon>
        <taxon>Acanthocinini</taxon>
        <taxon>Exocentrus</taxon>
    </lineage>
</organism>
<comment type="caution">
    <text evidence="14">The sequence shown here is derived from an EMBL/GenBank/DDBJ whole genome shotgun (WGS) entry which is preliminary data.</text>
</comment>
<dbReference type="SUPFAM" id="SSF48264">
    <property type="entry name" value="Cytochrome P450"/>
    <property type="match status" value="1"/>
</dbReference>
<dbReference type="GO" id="GO:0005789">
    <property type="term" value="C:endoplasmic reticulum membrane"/>
    <property type="evidence" value="ECO:0007669"/>
    <property type="project" value="UniProtKB-SubCell"/>
</dbReference>
<evidence type="ECO:0000256" key="4">
    <source>
        <dbReference type="ARBA" id="ARBA00010617"/>
    </source>
</evidence>
<comment type="similarity">
    <text evidence="4 13">Belongs to the cytochrome P450 family.</text>
</comment>
<accession>A0AAV8V6T6</accession>
<protein>
    <recommendedName>
        <fullName evidence="16">Cytochrome P450</fullName>
    </recommendedName>
</protein>
<dbReference type="InterPro" id="IPR036396">
    <property type="entry name" value="Cyt_P450_sf"/>
</dbReference>
<comment type="subcellular location">
    <subcellularLocation>
        <location evidence="3">Endoplasmic reticulum membrane</location>
        <topology evidence="3">Peripheral membrane protein</topology>
    </subcellularLocation>
    <subcellularLocation>
        <location evidence="2">Microsome membrane</location>
        <topology evidence="2">Peripheral membrane protein</topology>
    </subcellularLocation>
</comment>
<keyword evidence="8" id="KW-0492">Microsome</keyword>
<evidence type="ECO:0000256" key="9">
    <source>
        <dbReference type="ARBA" id="ARBA00023002"/>
    </source>
</evidence>
<evidence type="ECO:0000256" key="7">
    <source>
        <dbReference type="ARBA" id="ARBA00022824"/>
    </source>
</evidence>
<dbReference type="Proteomes" id="UP001159042">
    <property type="component" value="Unassembled WGS sequence"/>
</dbReference>
<keyword evidence="9 13" id="KW-0560">Oxidoreductase</keyword>
<keyword evidence="15" id="KW-1185">Reference proteome</keyword>
<dbReference type="Pfam" id="PF00067">
    <property type="entry name" value="p450"/>
    <property type="match status" value="1"/>
</dbReference>
<dbReference type="PROSITE" id="PS00086">
    <property type="entry name" value="CYTOCHROME_P450"/>
    <property type="match status" value="1"/>
</dbReference>
<evidence type="ECO:0000313" key="14">
    <source>
        <dbReference type="EMBL" id="KAJ8909876.1"/>
    </source>
</evidence>
<gene>
    <name evidence="14" type="ORF">NQ315_013510</name>
</gene>
<dbReference type="InterPro" id="IPR001128">
    <property type="entry name" value="Cyt_P450"/>
</dbReference>
<dbReference type="InterPro" id="IPR050476">
    <property type="entry name" value="Insect_CytP450_Detox"/>
</dbReference>
<evidence type="ECO:0008006" key="16">
    <source>
        <dbReference type="Google" id="ProtNLM"/>
    </source>
</evidence>
<keyword evidence="6 13" id="KW-0479">Metal-binding</keyword>
<evidence type="ECO:0000256" key="5">
    <source>
        <dbReference type="ARBA" id="ARBA00022617"/>
    </source>
</evidence>
<evidence type="ECO:0000256" key="3">
    <source>
        <dbReference type="ARBA" id="ARBA00004406"/>
    </source>
</evidence>
<dbReference type="Gene3D" id="1.10.630.10">
    <property type="entry name" value="Cytochrome P450"/>
    <property type="match status" value="1"/>
</dbReference>
<keyword evidence="11 13" id="KW-0503">Monooxygenase</keyword>
<comment type="cofactor">
    <cofactor evidence="1">
        <name>heme</name>
        <dbReference type="ChEBI" id="CHEBI:30413"/>
    </cofactor>
</comment>
<evidence type="ECO:0000256" key="13">
    <source>
        <dbReference type="RuleBase" id="RU000461"/>
    </source>
</evidence>
<evidence type="ECO:0000313" key="15">
    <source>
        <dbReference type="Proteomes" id="UP001159042"/>
    </source>
</evidence>
<evidence type="ECO:0000256" key="10">
    <source>
        <dbReference type="ARBA" id="ARBA00023004"/>
    </source>
</evidence>
<evidence type="ECO:0000256" key="2">
    <source>
        <dbReference type="ARBA" id="ARBA00004174"/>
    </source>
</evidence>
<dbReference type="PANTHER" id="PTHR24292:SF54">
    <property type="entry name" value="CYP9F3-RELATED"/>
    <property type="match status" value="1"/>
</dbReference>
<keyword evidence="10 13" id="KW-0408">Iron</keyword>